<dbReference type="AlphaFoldDB" id="A0A4C1XRD0"/>
<organism evidence="2 3">
    <name type="scientific">Eumeta variegata</name>
    <name type="common">Bagworm moth</name>
    <name type="synonym">Eumeta japonica</name>
    <dbReference type="NCBI Taxonomy" id="151549"/>
    <lineage>
        <taxon>Eukaryota</taxon>
        <taxon>Metazoa</taxon>
        <taxon>Ecdysozoa</taxon>
        <taxon>Arthropoda</taxon>
        <taxon>Hexapoda</taxon>
        <taxon>Insecta</taxon>
        <taxon>Pterygota</taxon>
        <taxon>Neoptera</taxon>
        <taxon>Endopterygota</taxon>
        <taxon>Lepidoptera</taxon>
        <taxon>Glossata</taxon>
        <taxon>Ditrysia</taxon>
        <taxon>Tineoidea</taxon>
        <taxon>Psychidae</taxon>
        <taxon>Oiketicinae</taxon>
        <taxon>Eumeta</taxon>
    </lineage>
</organism>
<feature type="compositionally biased region" description="Polar residues" evidence="1">
    <location>
        <begin position="64"/>
        <end position="78"/>
    </location>
</feature>
<accession>A0A4C1XRD0</accession>
<keyword evidence="3" id="KW-1185">Reference proteome</keyword>
<evidence type="ECO:0000313" key="3">
    <source>
        <dbReference type="Proteomes" id="UP000299102"/>
    </source>
</evidence>
<reference evidence="2 3" key="1">
    <citation type="journal article" date="2019" name="Commun. Biol.">
        <title>The bagworm genome reveals a unique fibroin gene that provides high tensile strength.</title>
        <authorList>
            <person name="Kono N."/>
            <person name="Nakamura H."/>
            <person name="Ohtoshi R."/>
            <person name="Tomita M."/>
            <person name="Numata K."/>
            <person name="Arakawa K."/>
        </authorList>
    </citation>
    <scope>NUCLEOTIDE SEQUENCE [LARGE SCALE GENOMIC DNA]</scope>
</reference>
<evidence type="ECO:0000313" key="2">
    <source>
        <dbReference type="EMBL" id="GBP66506.1"/>
    </source>
</evidence>
<protein>
    <submittedName>
        <fullName evidence="2">Uncharacterized protein</fullName>
    </submittedName>
</protein>
<feature type="region of interest" description="Disordered" evidence="1">
    <location>
        <begin position="64"/>
        <end position="93"/>
    </location>
</feature>
<sequence>MLLHRSDKNKLFCSIRNEEHRPRKEEEARRERGGLCAWRQHDDEKAYCVCTYYIRSRVAEVSQFTNGGRESTPPSRSAPTVVRLPPHRNVIYG</sequence>
<proteinExistence type="predicted"/>
<dbReference type="Proteomes" id="UP000299102">
    <property type="component" value="Unassembled WGS sequence"/>
</dbReference>
<name>A0A4C1XRD0_EUMVA</name>
<gene>
    <name evidence="2" type="ORF">EVAR_85653_1</name>
</gene>
<dbReference type="EMBL" id="BGZK01000958">
    <property type="protein sequence ID" value="GBP66506.1"/>
    <property type="molecule type" value="Genomic_DNA"/>
</dbReference>
<evidence type="ECO:0000256" key="1">
    <source>
        <dbReference type="SAM" id="MobiDB-lite"/>
    </source>
</evidence>
<comment type="caution">
    <text evidence="2">The sequence shown here is derived from an EMBL/GenBank/DDBJ whole genome shotgun (WGS) entry which is preliminary data.</text>
</comment>